<keyword evidence="4" id="KW-1185">Reference proteome</keyword>
<comment type="caution">
    <text evidence="3">The sequence shown here is derived from an EMBL/GenBank/DDBJ whole genome shotgun (WGS) entry which is preliminary data.</text>
</comment>
<dbReference type="RefSeq" id="XP_037218005.1">
    <property type="nucleotide sequence ID" value="XM_037364763.1"/>
</dbReference>
<dbReference type="Proteomes" id="UP000636479">
    <property type="component" value="Unassembled WGS sequence"/>
</dbReference>
<dbReference type="PANTHER" id="PTHR24320">
    <property type="entry name" value="RETINOL DEHYDROGENASE"/>
    <property type="match status" value="1"/>
</dbReference>
<comment type="similarity">
    <text evidence="1">Belongs to the short-chain dehydrogenases/reductases (SDR) family.</text>
</comment>
<dbReference type="SUPFAM" id="SSF51735">
    <property type="entry name" value="NAD(P)-binding Rossmann-fold domains"/>
    <property type="match status" value="1"/>
</dbReference>
<protein>
    <submittedName>
        <fullName evidence="3">Short-chain dehydrogenase/reductase family protein</fullName>
    </submittedName>
</protein>
<proteinExistence type="inferred from homology"/>
<name>A0A8H6SHU6_9AGAR</name>
<dbReference type="AlphaFoldDB" id="A0A8H6SHU6"/>
<dbReference type="EMBL" id="JACAZF010000007">
    <property type="protein sequence ID" value="KAF7298617.1"/>
    <property type="molecule type" value="Genomic_DNA"/>
</dbReference>
<evidence type="ECO:0000313" key="4">
    <source>
        <dbReference type="Proteomes" id="UP000636479"/>
    </source>
</evidence>
<evidence type="ECO:0000313" key="3">
    <source>
        <dbReference type="EMBL" id="KAF7298617.1"/>
    </source>
</evidence>
<reference evidence="3" key="1">
    <citation type="submission" date="2020-05" db="EMBL/GenBank/DDBJ databases">
        <title>Mycena genomes resolve the evolution of fungal bioluminescence.</title>
        <authorList>
            <person name="Tsai I.J."/>
        </authorList>
    </citation>
    <scope>NUCLEOTIDE SEQUENCE</scope>
    <source>
        <strain evidence="3">171206Taipei</strain>
    </source>
</reference>
<sequence>MATSAKILPIFSGTSAAEEVADALASEIRGKNVLVTGTSINGIGFETARAIAKYAALVVITGYNTERSVFLPFIRALQVLVLILPGPGPLGYAYRRRQSIRSSPAPKSARSNLTSPSLAAVRKAAAEVIAYDEPLHVLINNAAATETVSGLTIDNLEVQMAAGHIAPFLFTKLVYPKLQGSRTTDWTPRVVFVSSDQHAAGDGVPLDKETFARGTGAAADDPALGLFARYGAVKSANVLTAREMAKRGASKVRAYSLHPGSIVTNAFSKGFKGALEQLGIIDAEGKPGTVLPFKTLPQGAATTVVAAFDPRIAAHSGEFLQDSVLAEEKVASHSADMARAAKLWELTEDVLGERFEL</sequence>
<evidence type="ECO:0000256" key="2">
    <source>
        <dbReference type="ARBA" id="ARBA00023002"/>
    </source>
</evidence>
<evidence type="ECO:0000256" key="1">
    <source>
        <dbReference type="ARBA" id="ARBA00006484"/>
    </source>
</evidence>
<dbReference type="Gene3D" id="3.40.50.720">
    <property type="entry name" value="NAD(P)-binding Rossmann-like Domain"/>
    <property type="match status" value="1"/>
</dbReference>
<dbReference type="PANTHER" id="PTHR24320:SF283">
    <property type="entry name" value="RETINOL DEHYDROGENASE 11"/>
    <property type="match status" value="1"/>
</dbReference>
<gene>
    <name evidence="3" type="ORF">MIND_00808800</name>
</gene>
<accession>A0A8H6SHU6</accession>
<organism evidence="3 4">
    <name type="scientific">Mycena indigotica</name>
    <dbReference type="NCBI Taxonomy" id="2126181"/>
    <lineage>
        <taxon>Eukaryota</taxon>
        <taxon>Fungi</taxon>
        <taxon>Dikarya</taxon>
        <taxon>Basidiomycota</taxon>
        <taxon>Agaricomycotina</taxon>
        <taxon>Agaricomycetes</taxon>
        <taxon>Agaricomycetidae</taxon>
        <taxon>Agaricales</taxon>
        <taxon>Marasmiineae</taxon>
        <taxon>Mycenaceae</taxon>
        <taxon>Mycena</taxon>
    </lineage>
</organism>
<dbReference type="InterPro" id="IPR036291">
    <property type="entry name" value="NAD(P)-bd_dom_sf"/>
</dbReference>
<dbReference type="GO" id="GO:0016491">
    <property type="term" value="F:oxidoreductase activity"/>
    <property type="evidence" value="ECO:0007669"/>
    <property type="project" value="UniProtKB-KW"/>
</dbReference>
<dbReference type="GeneID" id="59347279"/>
<dbReference type="OrthoDB" id="191139at2759"/>
<keyword evidence="2" id="KW-0560">Oxidoreductase</keyword>